<gene>
    <name evidence="2" type="ORF">HHL10_07445</name>
</gene>
<name>A0A848F7R6_9BURK</name>
<sequence length="72" mass="7046">MTVADTPRPPAAPSPAPADANATPAPAPVDWAEESTAGEEDPGASLDMGLDAPIDMPPPGPAVPTPSAPPKP</sequence>
<evidence type="ECO:0000313" key="3">
    <source>
        <dbReference type="Proteomes" id="UP000574067"/>
    </source>
</evidence>
<dbReference type="EMBL" id="JABBFW010000004">
    <property type="protein sequence ID" value="NML14806.1"/>
    <property type="molecule type" value="Genomic_DNA"/>
</dbReference>
<dbReference type="AlphaFoldDB" id="A0A848F7R6"/>
<organism evidence="2 3">
    <name type="scientific">Azohydromonas caseinilytica</name>
    <dbReference type="NCBI Taxonomy" id="2728836"/>
    <lineage>
        <taxon>Bacteria</taxon>
        <taxon>Pseudomonadati</taxon>
        <taxon>Pseudomonadota</taxon>
        <taxon>Betaproteobacteria</taxon>
        <taxon>Burkholderiales</taxon>
        <taxon>Sphaerotilaceae</taxon>
        <taxon>Azohydromonas</taxon>
    </lineage>
</organism>
<evidence type="ECO:0000313" key="2">
    <source>
        <dbReference type="EMBL" id="NML14806.1"/>
    </source>
</evidence>
<dbReference type="Proteomes" id="UP000574067">
    <property type="component" value="Unassembled WGS sequence"/>
</dbReference>
<protein>
    <submittedName>
        <fullName evidence="2">Uncharacterized protein</fullName>
    </submittedName>
</protein>
<dbReference type="RefSeq" id="WP_169159720.1">
    <property type="nucleotide sequence ID" value="NZ_JABBFW010000004.1"/>
</dbReference>
<feature type="compositionally biased region" description="Pro residues" evidence="1">
    <location>
        <begin position="7"/>
        <end position="16"/>
    </location>
</feature>
<feature type="compositionally biased region" description="Acidic residues" evidence="1">
    <location>
        <begin position="31"/>
        <end position="42"/>
    </location>
</feature>
<comment type="caution">
    <text evidence="2">The sequence shown here is derived from an EMBL/GenBank/DDBJ whole genome shotgun (WGS) entry which is preliminary data.</text>
</comment>
<feature type="region of interest" description="Disordered" evidence="1">
    <location>
        <begin position="1"/>
        <end position="72"/>
    </location>
</feature>
<evidence type="ECO:0000256" key="1">
    <source>
        <dbReference type="SAM" id="MobiDB-lite"/>
    </source>
</evidence>
<reference evidence="2 3" key="1">
    <citation type="submission" date="2020-04" db="EMBL/GenBank/DDBJ databases">
        <title>Azohydromonas sp. isolated from soil.</title>
        <authorList>
            <person name="Dahal R.H."/>
        </authorList>
    </citation>
    <scope>NUCLEOTIDE SEQUENCE [LARGE SCALE GENOMIC DNA]</scope>
    <source>
        <strain evidence="2 3">G-1-1-14</strain>
    </source>
</reference>
<proteinExistence type="predicted"/>
<keyword evidence="3" id="KW-1185">Reference proteome</keyword>
<accession>A0A848F7R6</accession>
<feature type="compositionally biased region" description="Pro residues" evidence="1">
    <location>
        <begin position="55"/>
        <end position="72"/>
    </location>
</feature>